<protein>
    <recommendedName>
        <fullName evidence="5">Alpha-1,2-mannosyltransferase</fullName>
    </recommendedName>
</protein>
<organism evidence="3 4">
    <name type="scientific">Phaeosphaeria nodorum (strain SN15 / ATCC MYA-4574 / FGSC 10173)</name>
    <name type="common">Glume blotch fungus</name>
    <name type="synonym">Parastagonospora nodorum</name>
    <dbReference type="NCBI Taxonomy" id="321614"/>
    <lineage>
        <taxon>Eukaryota</taxon>
        <taxon>Fungi</taxon>
        <taxon>Dikarya</taxon>
        <taxon>Ascomycota</taxon>
        <taxon>Pezizomycotina</taxon>
        <taxon>Dothideomycetes</taxon>
        <taxon>Pleosporomycetidae</taxon>
        <taxon>Pleosporales</taxon>
        <taxon>Pleosporineae</taxon>
        <taxon>Phaeosphaeriaceae</taxon>
        <taxon>Parastagonospora</taxon>
    </lineage>
</organism>
<dbReference type="Proteomes" id="UP000001055">
    <property type="component" value="Unassembled WGS sequence"/>
</dbReference>
<dbReference type="RefSeq" id="XP_001803979.1">
    <property type="nucleotide sequence ID" value="XM_001803927.1"/>
</dbReference>
<feature type="compositionally biased region" description="Polar residues" evidence="1">
    <location>
        <begin position="86"/>
        <end position="102"/>
    </location>
</feature>
<evidence type="ECO:0008006" key="5">
    <source>
        <dbReference type="Google" id="ProtNLM"/>
    </source>
</evidence>
<dbReference type="GeneID" id="5980901"/>
<feature type="chain" id="PRO_5004177442" description="Alpha-1,2-mannosyltransferase" evidence="2">
    <location>
        <begin position="19"/>
        <end position="439"/>
    </location>
</feature>
<feature type="signal peptide" evidence="2">
    <location>
        <begin position="1"/>
        <end position="18"/>
    </location>
</feature>
<dbReference type="VEuPathDB" id="FungiDB:JI435_137730"/>
<dbReference type="HOGENOM" id="CLU_025462_3_0_1"/>
<reference evidence="4" key="1">
    <citation type="journal article" date="2007" name="Plant Cell">
        <title>Dothideomycete-plant interactions illuminated by genome sequencing and EST analysis of the wheat pathogen Stagonospora nodorum.</title>
        <authorList>
            <person name="Hane J.K."/>
            <person name="Lowe R.G."/>
            <person name="Solomon P.S."/>
            <person name="Tan K.C."/>
            <person name="Schoch C.L."/>
            <person name="Spatafora J.W."/>
            <person name="Crous P.W."/>
            <person name="Kodira C."/>
            <person name="Birren B.W."/>
            <person name="Galagan J.E."/>
            <person name="Torriani S.F."/>
            <person name="McDonald B.A."/>
            <person name="Oliver R.P."/>
        </authorList>
    </citation>
    <scope>NUCLEOTIDE SEQUENCE [LARGE SCALE GENOMIC DNA]</scope>
    <source>
        <strain evidence="4">SN15 / ATCC MYA-4574 / FGSC 10173</strain>
    </source>
</reference>
<evidence type="ECO:0000256" key="1">
    <source>
        <dbReference type="SAM" id="MobiDB-lite"/>
    </source>
</evidence>
<evidence type="ECO:0000256" key="2">
    <source>
        <dbReference type="SAM" id="SignalP"/>
    </source>
</evidence>
<proteinExistence type="predicted"/>
<name>Q0U391_PHANO</name>
<evidence type="ECO:0000313" key="4">
    <source>
        <dbReference type="Proteomes" id="UP000001055"/>
    </source>
</evidence>
<dbReference type="InParanoid" id="Q0U391"/>
<feature type="compositionally biased region" description="Polar residues" evidence="1">
    <location>
        <begin position="50"/>
        <end position="63"/>
    </location>
</feature>
<feature type="region of interest" description="Disordered" evidence="1">
    <location>
        <begin position="42"/>
        <end position="67"/>
    </location>
</feature>
<evidence type="ECO:0000313" key="3">
    <source>
        <dbReference type="EMBL" id="EAT78797.2"/>
    </source>
</evidence>
<feature type="region of interest" description="Disordered" evidence="1">
    <location>
        <begin position="86"/>
        <end position="107"/>
    </location>
</feature>
<dbReference type="KEGG" id="pno:SNOG_13773"/>
<dbReference type="eggNOG" id="ENOG502QW40">
    <property type="taxonomic scope" value="Eukaryota"/>
</dbReference>
<dbReference type="EMBL" id="CH445352">
    <property type="protein sequence ID" value="EAT78797.2"/>
    <property type="molecule type" value="Genomic_DNA"/>
</dbReference>
<dbReference type="STRING" id="321614.Q0U391"/>
<accession>Q0U391</accession>
<sequence>MTNQLAWLLVTAFVAASAYLLVVQKGKRDIVLERLRISRRRVSGAKTPPRSFSPSKKQVQGLTDPNYADTFPPSRRHLLEELNGFPSSEKSLDESTSTQPDLSGNMVPMETSYLDADDSLYMPSLTKMEPDWWLELESTYAERIKERQSLLAKHGDAVLQALPGSELACKELMEMCLQFLCARHPQYFKLDKEEMVFHNDILHTETDLRKTHPLHVLFNNIPEDFAIMLRDDKTGFYLFRAGIICSSLGWNVASKIGMRLHEIHAPIPDYKEKMQFSMDRYFAKKPTDKPIQRGSWGLEVDQPLYMPPGDPHEKLRGYQMDNLDLSRCNLRVDWQTLRRLPLSGAVVFNFKALFTPVEEFRDEPYIPGLLLKVLNEGKKSLMDYKSTWHVEHVVKPAMERFHKEQVEKGLVPEDWEPHTLEESPWYPGWEEKWHRRQGF</sequence>
<dbReference type="AlphaFoldDB" id="Q0U391"/>
<gene>
    <name evidence="3" type="ORF">SNOG_13773</name>
</gene>
<dbReference type="Pfam" id="PF11927">
    <property type="entry name" value="HODM_asu-like"/>
    <property type="match status" value="1"/>
</dbReference>
<keyword evidence="2" id="KW-0732">Signal</keyword>
<dbReference type="InterPro" id="IPR021848">
    <property type="entry name" value="HODM_asu-like"/>
</dbReference>